<keyword evidence="2 4" id="KW-0479">Metal-binding</keyword>
<reference evidence="8" key="1">
    <citation type="journal article" date="2019" name="Int. J. Syst. Evol. Microbiol.">
        <title>The Global Catalogue of Microorganisms (GCM) 10K type strain sequencing project: providing services to taxonomists for standard genome sequencing and annotation.</title>
        <authorList>
            <consortium name="The Broad Institute Genomics Platform"/>
            <consortium name="The Broad Institute Genome Sequencing Center for Infectious Disease"/>
            <person name="Wu L."/>
            <person name="Ma J."/>
        </authorList>
    </citation>
    <scope>NUCLEOTIDE SEQUENCE [LARGE SCALE GENOMIC DNA]</scope>
    <source>
        <strain evidence="8">CGMCC 4.5798</strain>
    </source>
</reference>
<evidence type="ECO:0000313" key="7">
    <source>
        <dbReference type="EMBL" id="MFC5550376.1"/>
    </source>
</evidence>
<proteinExistence type="predicted"/>
<keyword evidence="5" id="KW-0732">Signal</keyword>
<keyword evidence="8" id="KW-1185">Reference proteome</keyword>
<evidence type="ECO:0000256" key="1">
    <source>
        <dbReference type="ARBA" id="ARBA00022617"/>
    </source>
</evidence>
<feature type="signal peptide" evidence="5">
    <location>
        <begin position="1"/>
        <end position="21"/>
    </location>
</feature>
<keyword evidence="3 4" id="KW-0408">Iron</keyword>
<accession>A0ABW0S081</accession>
<evidence type="ECO:0000259" key="6">
    <source>
        <dbReference type="PROSITE" id="PS51007"/>
    </source>
</evidence>
<dbReference type="PROSITE" id="PS51257">
    <property type="entry name" value="PROKAR_LIPOPROTEIN"/>
    <property type="match status" value="1"/>
</dbReference>
<dbReference type="Pfam" id="PF13442">
    <property type="entry name" value="Cytochrome_CBB3"/>
    <property type="match status" value="1"/>
</dbReference>
<dbReference type="SUPFAM" id="SSF46626">
    <property type="entry name" value="Cytochrome c"/>
    <property type="match status" value="1"/>
</dbReference>
<sequence length="204" mass="21869">MRALASILLCCCGLLAGCERAKQDMYDQPRYTTFAGSTLFPDGASARMPPAGTQPRARGAFAGSSGGRVGVAAVNTDIAAEQAQSNPYPVDLRLLERGRGRYMIYCLPCHSPVGDGDGMIVRRGFPAPPSFHQDRLRAAPDRHIYEVITQGYGVMLPYADRVEPADRWAIVAFIRALQLSQQAPADSLPPALKAQLDAQPGAAP</sequence>
<dbReference type="Gene3D" id="1.10.760.10">
    <property type="entry name" value="Cytochrome c-like domain"/>
    <property type="match status" value="1"/>
</dbReference>
<dbReference type="InterPro" id="IPR036909">
    <property type="entry name" value="Cyt_c-like_dom_sf"/>
</dbReference>
<dbReference type="EMBL" id="JBHSMZ010000015">
    <property type="protein sequence ID" value="MFC5550376.1"/>
    <property type="molecule type" value="Genomic_DNA"/>
</dbReference>
<keyword evidence="1 4" id="KW-0349">Heme</keyword>
<evidence type="ECO:0000256" key="2">
    <source>
        <dbReference type="ARBA" id="ARBA00022723"/>
    </source>
</evidence>
<dbReference type="PROSITE" id="PS51007">
    <property type="entry name" value="CYTC"/>
    <property type="match status" value="1"/>
</dbReference>
<evidence type="ECO:0000256" key="3">
    <source>
        <dbReference type="ARBA" id="ARBA00023004"/>
    </source>
</evidence>
<feature type="chain" id="PRO_5046674740" evidence="5">
    <location>
        <begin position="22"/>
        <end position="204"/>
    </location>
</feature>
<dbReference type="PANTHER" id="PTHR40394:SF2">
    <property type="entry name" value="QUINOL:CYTOCHROME C OXIDOREDUCTASE MEMBRANE PROTEIN"/>
    <property type="match status" value="1"/>
</dbReference>
<dbReference type="RefSeq" id="WP_379772876.1">
    <property type="nucleotide sequence ID" value="NZ_JBHSMZ010000015.1"/>
</dbReference>
<dbReference type="PANTHER" id="PTHR40394">
    <property type="entry name" value="LIPOPROTEIN-RELATED"/>
    <property type="match status" value="1"/>
</dbReference>
<name>A0ABW0S081_9BURK</name>
<dbReference type="Proteomes" id="UP001596086">
    <property type="component" value="Unassembled WGS sequence"/>
</dbReference>
<organism evidence="7 8">
    <name type="scientific">Massilia aerilata</name>
    <dbReference type="NCBI Taxonomy" id="453817"/>
    <lineage>
        <taxon>Bacteria</taxon>
        <taxon>Pseudomonadati</taxon>
        <taxon>Pseudomonadota</taxon>
        <taxon>Betaproteobacteria</taxon>
        <taxon>Burkholderiales</taxon>
        <taxon>Oxalobacteraceae</taxon>
        <taxon>Telluria group</taxon>
        <taxon>Massilia</taxon>
    </lineage>
</organism>
<evidence type="ECO:0000313" key="8">
    <source>
        <dbReference type="Proteomes" id="UP001596086"/>
    </source>
</evidence>
<evidence type="ECO:0000256" key="5">
    <source>
        <dbReference type="SAM" id="SignalP"/>
    </source>
</evidence>
<protein>
    <submittedName>
        <fullName evidence="7">C-type cytochrome</fullName>
    </submittedName>
</protein>
<feature type="domain" description="Cytochrome c" evidence="6">
    <location>
        <begin position="93"/>
        <end position="178"/>
    </location>
</feature>
<gene>
    <name evidence="7" type="ORF">ACFPO9_17815</name>
</gene>
<comment type="caution">
    <text evidence="7">The sequence shown here is derived from an EMBL/GenBank/DDBJ whole genome shotgun (WGS) entry which is preliminary data.</text>
</comment>
<dbReference type="InterPro" id="IPR009056">
    <property type="entry name" value="Cyt_c-like_dom"/>
</dbReference>
<evidence type="ECO:0000256" key="4">
    <source>
        <dbReference type="PROSITE-ProRule" id="PRU00433"/>
    </source>
</evidence>